<dbReference type="SUPFAM" id="SSF46458">
    <property type="entry name" value="Globin-like"/>
    <property type="match status" value="1"/>
</dbReference>
<dbReference type="Proteomes" id="UP000663281">
    <property type="component" value="Chromosome"/>
</dbReference>
<feature type="signal peptide" evidence="6">
    <location>
        <begin position="1"/>
        <end position="23"/>
    </location>
</feature>
<dbReference type="KEGG" id="scyp:JYB88_06960"/>
<evidence type="ECO:0000313" key="8">
    <source>
        <dbReference type="Proteomes" id="UP000663281"/>
    </source>
</evidence>
<keyword evidence="4 5" id="KW-0408">Iron</keyword>
<dbReference type="Gene3D" id="1.10.490.10">
    <property type="entry name" value="Globins"/>
    <property type="match status" value="1"/>
</dbReference>
<keyword evidence="8" id="KW-1185">Reference proteome</keyword>
<evidence type="ECO:0000313" key="7">
    <source>
        <dbReference type="EMBL" id="QSX31366.1"/>
    </source>
</evidence>
<accession>A0A975AM13</accession>
<dbReference type="CDD" id="cd00454">
    <property type="entry name" value="TrHb1_N"/>
    <property type="match status" value="1"/>
</dbReference>
<dbReference type="InterPro" id="IPR009050">
    <property type="entry name" value="Globin-like_sf"/>
</dbReference>
<evidence type="ECO:0000256" key="6">
    <source>
        <dbReference type="SAM" id="SignalP"/>
    </source>
</evidence>
<keyword evidence="6" id="KW-0732">Signal</keyword>
<evidence type="ECO:0000256" key="4">
    <source>
        <dbReference type="ARBA" id="ARBA00023004"/>
    </source>
</evidence>
<evidence type="ECO:0000256" key="2">
    <source>
        <dbReference type="ARBA" id="ARBA00022617"/>
    </source>
</evidence>
<feature type="chain" id="PRO_5038020999" evidence="6">
    <location>
        <begin position="24"/>
        <end position="159"/>
    </location>
</feature>
<dbReference type="GO" id="GO:0020037">
    <property type="term" value="F:heme binding"/>
    <property type="evidence" value="ECO:0007669"/>
    <property type="project" value="InterPro"/>
</dbReference>
<keyword evidence="3 5" id="KW-0479">Metal-binding</keyword>
<evidence type="ECO:0000256" key="1">
    <source>
        <dbReference type="ARBA" id="ARBA00022448"/>
    </source>
</evidence>
<dbReference type="InterPro" id="IPR012292">
    <property type="entry name" value="Globin/Proto"/>
</dbReference>
<name>A0A975AM13_9GAMM</name>
<dbReference type="EMBL" id="CP071504">
    <property type="protein sequence ID" value="QSX31366.1"/>
    <property type="molecule type" value="Genomic_DNA"/>
</dbReference>
<dbReference type="AlphaFoldDB" id="A0A975AM13"/>
<sequence>MNKSKFFLWTWLAVSMAVFPVLAEGDNAEPATPSPSLYERLGGLMPISVVVSDFLDVLVVDDELNHNPAIDAARKRVPAAYLKYRVTSMVCQVTGGDCEYRGRAMRETHQHLNITEKEWDRMIALFKQVLAKHQVPEQETAELLDIMASTKADIVISKS</sequence>
<keyword evidence="2 5" id="KW-0349">Heme</keyword>
<organism evidence="7 8">
    <name type="scientific">Shewanella cyperi</name>
    <dbReference type="NCBI Taxonomy" id="2814292"/>
    <lineage>
        <taxon>Bacteria</taxon>
        <taxon>Pseudomonadati</taxon>
        <taxon>Pseudomonadota</taxon>
        <taxon>Gammaproteobacteria</taxon>
        <taxon>Alteromonadales</taxon>
        <taxon>Shewanellaceae</taxon>
        <taxon>Shewanella</taxon>
    </lineage>
</organism>
<protein>
    <submittedName>
        <fullName evidence="7">Group 1 truncated hemoglobin</fullName>
    </submittedName>
</protein>
<dbReference type="Pfam" id="PF01152">
    <property type="entry name" value="Bac_globin"/>
    <property type="match status" value="1"/>
</dbReference>
<dbReference type="GO" id="GO:0046872">
    <property type="term" value="F:metal ion binding"/>
    <property type="evidence" value="ECO:0007669"/>
    <property type="project" value="UniProtKB-KW"/>
</dbReference>
<dbReference type="GO" id="GO:0019825">
    <property type="term" value="F:oxygen binding"/>
    <property type="evidence" value="ECO:0007669"/>
    <property type="project" value="InterPro"/>
</dbReference>
<dbReference type="InterPro" id="IPR001486">
    <property type="entry name" value="Hemoglobin_trunc"/>
</dbReference>
<feature type="binding site" description="distal binding residue" evidence="5">
    <location>
        <position position="109"/>
    </location>
    <ligand>
        <name>heme</name>
        <dbReference type="ChEBI" id="CHEBI:30413"/>
    </ligand>
    <ligandPart>
        <name>Fe</name>
        <dbReference type="ChEBI" id="CHEBI:18248"/>
    </ligandPart>
</feature>
<reference evidence="7 8" key="1">
    <citation type="submission" date="2021-03" db="EMBL/GenBank/DDBJ databases">
        <title>Novel species identification of genus Shewanella.</title>
        <authorList>
            <person name="Liu G."/>
            <person name="Zhang Q."/>
        </authorList>
    </citation>
    <scope>NUCLEOTIDE SEQUENCE [LARGE SCALE GENOMIC DNA]</scope>
    <source>
        <strain evidence="7 8">FJAT-53726</strain>
    </source>
</reference>
<evidence type="ECO:0000256" key="3">
    <source>
        <dbReference type="ARBA" id="ARBA00022723"/>
    </source>
</evidence>
<dbReference type="RefSeq" id="WP_207325936.1">
    <property type="nucleotide sequence ID" value="NZ_CP071504.1"/>
</dbReference>
<gene>
    <name evidence="7" type="ORF">JYB88_06960</name>
</gene>
<keyword evidence="1" id="KW-0813">Transport</keyword>
<proteinExistence type="predicted"/>
<evidence type="ECO:0000256" key="5">
    <source>
        <dbReference type="PIRSR" id="PIRSR601486-1"/>
    </source>
</evidence>